<dbReference type="Proteomes" id="UP000800035">
    <property type="component" value="Unassembled WGS sequence"/>
</dbReference>
<feature type="region of interest" description="Disordered" evidence="1">
    <location>
        <begin position="834"/>
        <end position="912"/>
    </location>
</feature>
<dbReference type="AlphaFoldDB" id="A0A6A5TJV8"/>
<evidence type="ECO:0000259" key="3">
    <source>
        <dbReference type="Pfam" id="PF24564"/>
    </source>
</evidence>
<evidence type="ECO:0000259" key="2">
    <source>
        <dbReference type="Pfam" id="PF00350"/>
    </source>
</evidence>
<gene>
    <name evidence="4" type="ORF">CC80DRAFT_552155</name>
</gene>
<feature type="compositionally biased region" description="Low complexity" evidence="1">
    <location>
        <begin position="860"/>
        <end position="875"/>
    </location>
</feature>
<dbReference type="PANTHER" id="PTHR36681">
    <property type="entry name" value="NUCLEAR GTPASE, GERMINAL CENTER-ASSOCIATED, TANDEM DUPLICATE 3"/>
    <property type="match status" value="1"/>
</dbReference>
<evidence type="ECO:0000256" key="1">
    <source>
        <dbReference type="SAM" id="MobiDB-lite"/>
    </source>
</evidence>
<proteinExistence type="predicted"/>
<evidence type="ECO:0008006" key="6">
    <source>
        <dbReference type="Google" id="ProtNLM"/>
    </source>
</evidence>
<evidence type="ECO:0000313" key="4">
    <source>
        <dbReference type="EMBL" id="KAF1952658.1"/>
    </source>
</evidence>
<feature type="domain" description="Dynamin N-terminal" evidence="2">
    <location>
        <begin position="105"/>
        <end position="342"/>
    </location>
</feature>
<reference evidence="4" key="1">
    <citation type="journal article" date="2020" name="Stud. Mycol.">
        <title>101 Dothideomycetes genomes: a test case for predicting lifestyles and emergence of pathogens.</title>
        <authorList>
            <person name="Haridas S."/>
            <person name="Albert R."/>
            <person name="Binder M."/>
            <person name="Bloem J."/>
            <person name="Labutti K."/>
            <person name="Salamov A."/>
            <person name="Andreopoulos B."/>
            <person name="Baker S."/>
            <person name="Barry K."/>
            <person name="Bills G."/>
            <person name="Bluhm B."/>
            <person name="Cannon C."/>
            <person name="Castanera R."/>
            <person name="Culley D."/>
            <person name="Daum C."/>
            <person name="Ezra D."/>
            <person name="Gonzalez J."/>
            <person name="Henrissat B."/>
            <person name="Kuo A."/>
            <person name="Liang C."/>
            <person name="Lipzen A."/>
            <person name="Lutzoni F."/>
            <person name="Magnuson J."/>
            <person name="Mondo S."/>
            <person name="Nolan M."/>
            <person name="Ohm R."/>
            <person name="Pangilinan J."/>
            <person name="Park H.-J."/>
            <person name="Ramirez L."/>
            <person name="Alfaro M."/>
            <person name="Sun H."/>
            <person name="Tritt A."/>
            <person name="Yoshinaga Y."/>
            <person name="Zwiers L.-H."/>
            <person name="Turgeon B."/>
            <person name="Goodwin S."/>
            <person name="Spatafora J."/>
            <person name="Crous P."/>
            <person name="Grigoriev I."/>
        </authorList>
    </citation>
    <scope>NUCLEOTIDE SEQUENCE</scope>
    <source>
        <strain evidence="4">CBS 675.92</strain>
    </source>
</reference>
<dbReference type="InterPro" id="IPR027417">
    <property type="entry name" value="P-loop_NTPase"/>
</dbReference>
<dbReference type="EMBL" id="ML977009">
    <property type="protein sequence ID" value="KAF1952658.1"/>
    <property type="molecule type" value="Genomic_DNA"/>
</dbReference>
<name>A0A6A5TJV8_9PLEO</name>
<dbReference type="OrthoDB" id="3598281at2759"/>
<accession>A0A6A5TJV8</accession>
<keyword evidence="5" id="KW-1185">Reference proteome</keyword>
<dbReference type="Pfam" id="PF00350">
    <property type="entry name" value="Dynamin_N"/>
    <property type="match status" value="1"/>
</dbReference>
<dbReference type="Gene3D" id="3.40.50.300">
    <property type="entry name" value="P-loop containing nucleotide triphosphate hydrolases"/>
    <property type="match status" value="1"/>
</dbReference>
<protein>
    <recommendedName>
        <fullName evidence="6">P-loop containing nucleoside triphosphate hydrolase protein</fullName>
    </recommendedName>
</protein>
<dbReference type="InterPro" id="IPR045063">
    <property type="entry name" value="Dynamin_N"/>
</dbReference>
<sequence length="912" mass="103205">MAAYEPTLSLAEWSAQNPVQQMTTTVGRLSQTRTPRQRKKIYTYGEIEKKSVQYDLDPIISSVTEICDAFIQAVGTVDAQMQEIIDLLDDLRRLRNGIPIKATTVTILGQQGIGKSTLINALLERVLASPNANDRETVDITVRFLSAEARRAIDIEHIRRTEEQMDPSPEDGEEVNDRAESANELQMYLKTAQEHYGICFETKNNTAAKEELRRLLTLENIRNGVFLEALTEKAEERIAEIGANENGVLEIRDISIQDLHRELGYMAKIFPLVDVFEIAVSADLLKYGLNLLDSPGFEDTNQTRTAAANLRHRKADVALIMAPYKRLLTNARVLRWTRQSLKAHGAMNTMLGMGPVDEIEVLRTKVLTAIDQKSNRQCAEVSVRFDELDKWIEEDFDARSVSPIVAAYDKYLYNMARCSLIREEVDAAAAELKADLVNGQSMHVFGIAPREYQTWKDPFRHEDPDLSPTMTGIPAIIQHLLQLPEKRYYQSYKNLVYRTLPDAVDKIDRIINKHYDEPQFEDLRTKASQRVQQYKDSLSARIAALLENLVSPIWSTKDEAAINEKVTEALKQWGNFKVNTYGMIMRERGITMRSNSRMVTAEEINWNRELLEVIDPEEGGSRVEAWKDRILEVADGLSQSIEDDYHTFGEQVTAIIDEPGCDAGLKERLKSEWSKNDVLIFEQICSLPDDLKAIIEKVYADITTEEDIGCMIATQEAETYQTAASVQQGLGVHKRQKKSMHKGMLGTARRSKSFSYRYRTSAMEKMKTALKDGFDDFTTAVTDLLSEFTTVLDEFVLDPESERQEVIDAKTRLERAKGPFQEGLEKLKQMFPTDARHEAQERPTRPANDASESFPLQEPSVARASSAIRSSVGGAPSKRTLRTDDDSQPSSSSSPSKKIKTEPSTDWLVGWY</sequence>
<feature type="compositionally biased region" description="Basic and acidic residues" evidence="1">
    <location>
        <begin position="834"/>
        <end position="844"/>
    </location>
</feature>
<dbReference type="PANTHER" id="PTHR36681:SF3">
    <property type="entry name" value="NUCLEAR GTPASE, GERMINAL CENTER-ASSOCIATED, TANDEM DUPLICATE 3"/>
    <property type="match status" value="1"/>
</dbReference>
<dbReference type="InterPro" id="IPR056024">
    <property type="entry name" value="DUF7605"/>
</dbReference>
<evidence type="ECO:0000313" key="5">
    <source>
        <dbReference type="Proteomes" id="UP000800035"/>
    </source>
</evidence>
<organism evidence="4 5">
    <name type="scientific">Byssothecium circinans</name>
    <dbReference type="NCBI Taxonomy" id="147558"/>
    <lineage>
        <taxon>Eukaryota</taxon>
        <taxon>Fungi</taxon>
        <taxon>Dikarya</taxon>
        <taxon>Ascomycota</taxon>
        <taxon>Pezizomycotina</taxon>
        <taxon>Dothideomycetes</taxon>
        <taxon>Pleosporomycetidae</taxon>
        <taxon>Pleosporales</taxon>
        <taxon>Massarineae</taxon>
        <taxon>Massarinaceae</taxon>
        <taxon>Byssothecium</taxon>
    </lineage>
</organism>
<dbReference type="SUPFAM" id="SSF52540">
    <property type="entry name" value="P-loop containing nucleoside triphosphate hydrolases"/>
    <property type="match status" value="1"/>
</dbReference>
<dbReference type="Pfam" id="PF24564">
    <property type="entry name" value="DUF7605"/>
    <property type="match status" value="1"/>
</dbReference>
<feature type="domain" description="DUF7605" evidence="3">
    <location>
        <begin position="561"/>
        <end position="743"/>
    </location>
</feature>